<evidence type="ECO:0000313" key="2">
    <source>
        <dbReference type="EMBL" id="ARF11295.1"/>
    </source>
</evidence>
<dbReference type="Pfam" id="PF03372">
    <property type="entry name" value="Exo_endo_phos"/>
    <property type="match status" value="1"/>
</dbReference>
<keyword evidence="2" id="KW-0269">Exonuclease</keyword>
<organism evidence="2">
    <name type="scientific">Klosneuvirus KNV1</name>
    <dbReference type="NCBI Taxonomy" id="1977640"/>
    <lineage>
        <taxon>Viruses</taxon>
        <taxon>Varidnaviria</taxon>
        <taxon>Bamfordvirae</taxon>
        <taxon>Nucleocytoviricota</taxon>
        <taxon>Megaviricetes</taxon>
        <taxon>Imitervirales</taxon>
        <taxon>Mimiviridae</taxon>
        <taxon>Klosneuvirinae</taxon>
        <taxon>Klosneuvirus</taxon>
    </lineage>
</organism>
<dbReference type="SUPFAM" id="SSF56219">
    <property type="entry name" value="DNase I-like"/>
    <property type="match status" value="1"/>
</dbReference>
<dbReference type="GO" id="GO:0004527">
    <property type="term" value="F:exonuclease activity"/>
    <property type="evidence" value="ECO:0007669"/>
    <property type="project" value="UniProtKB-KW"/>
</dbReference>
<keyword evidence="2" id="KW-0378">Hydrolase</keyword>
<dbReference type="Gene3D" id="3.60.10.10">
    <property type="entry name" value="Endonuclease/exonuclease/phosphatase"/>
    <property type="match status" value="1"/>
</dbReference>
<proteinExistence type="predicted"/>
<sequence>MSINVAKNLGSKSKDILIKFYADHPDNYLDYLREESNSLIICSYNVHGWVNINAKINVADNFANILKLFQDYDDIDILVLQEVCFRDYLTENYIKEEFQKIGFNDSFSVPNGGCFLNSMKTDYIMILSKEKFQMKKEIDVTIARWKRSCLIVKYKSINILAVHLEIGKSYHHLPINEYRKKIESDNTKDRIIQLNKLLNNDIDMIVGDFNFTPNDPEFKWLLDKEFIFCQDLTHTTPFNRTDMVFIKDKISNINNKSISCNYSDHLPIISEIKIL</sequence>
<dbReference type="GO" id="GO:0004519">
    <property type="term" value="F:endonuclease activity"/>
    <property type="evidence" value="ECO:0007669"/>
    <property type="project" value="UniProtKB-KW"/>
</dbReference>
<gene>
    <name evidence="2" type="ORF">Klosneuvirus_1_152</name>
</gene>
<keyword evidence="2" id="KW-0540">Nuclease</keyword>
<keyword evidence="2" id="KW-0255">Endonuclease</keyword>
<dbReference type="InterPro" id="IPR036691">
    <property type="entry name" value="Endo/exonu/phosph_ase_sf"/>
</dbReference>
<feature type="domain" description="Endonuclease/exonuclease/phosphatase" evidence="1">
    <location>
        <begin position="51"/>
        <end position="228"/>
    </location>
</feature>
<reference evidence="2" key="1">
    <citation type="journal article" date="2017" name="Science">
        <title>Giant viruses with an expanded complement of translation system components.</title>
        <authorList>
            <person name="Schulz F."/>
            <person name="Yutin N."/>
            <person name="Ivanova N.N."/>
            <person name="Ortega D.R."/>
            <person name="Lee T.K."/>
            <person name="Vierheilig J."/>
            <person name="Daims H."/>
            <person name="Horn M."/>
            <person name="Wagner M."/>
            <person name="Jensen G.J."/>
            <person name="Kyrpides N.C."/>
            <person name="Koonin E.V."/>
            <person name="Woyke T."/>
        </authorList>
    </citation>
    <scope>NUCLEOTIDE SEQUENCE</scope>
    <source>
        <strain evidence="2">KNV1</strain>
    </source>
</reference>
<dbReference type="InterPro" id="IPR005135">
    <property type="entry name" value="Endo/exonuclease/phosphatase"/>
</dbReference>
<dbReference type="EMBL" id="KY684108">
    <property type="protein sequence ID" value="ARF11295.1"/>
    <property type="molecule type" value="Genomic_DNA"/>
</dbReference>
<accession>A0A1V0SHV2</accession>
<evidence type="ECO:0000259" key="1">
    <source>
        <dbReference type="Pfam" id="PF03372"/>
    </source>
</evidence>
<protein>
    <submittedName>
        <fullName evidence="2">Endonuclease/exonuclease/phosphatase family protein</fullName>
    </submittedName>
</protein>
<name>A0A1V0SHV2_9VIRU</name>